<dbReference type="Pfam" id="PF17763">
    <property type="entry name" value="Asparaginase_C"/>
    <property type="match status" value="1"/>
</dbReference>
<dbReference type="SFLD" id="SFLDS00057">
    <property type="entry name" value="Glutaminase/Asparaginase"/>
    <property type="match status" value="1"/>
</dbReference>
<dbReference type="EMBL" id="SZZH01000003">
    <property type="protein sequence ID" value="TKV58971.1"/>
    <property type="molecule type" value="Genomic_DNA"/>
</dbReference>
<evidence type="ECO:0000256" key="4">
    <source>
        <dbReference type="PIRSR" id="PIRSR001220-2"/>
    </source>
</evidence>
<keyword evidence="2" id="KW-0378">Hydrolase</keyword>
<dbReference type="PROSITE" id="PS51732">
    <property type="entry name" value="ASN_GLN_ASE_3"/>
    <property type="match status" value="1"/>
</dbReference>
<dbReference type="SMART" id="SM00870">
    <property type="entry name" value="Asparaginase"/>
    <property type="match status" value="1"/>
</dbReference>
<comment type="similarity">
    <text evidence="1">Belongs to the asparaginase 1 family.</text>
</comment>
<dbReference type="OrthoDB" id="9788068at2"/>
<organism evidence="7 8">
    <name type="scientific">Nakamurella flava</name>
    <dbReference type="NCBI Taxonomy" id="2576308"/>
    <lineage>
        <taxon>Bacteria</taxon>
        <taxon>Bacillati</taxon>
        <taxon>Actinomycetota</taxon>
        <taxon>Actinomycetes</taxon>
        <taxon>Nakamurellales</taxon>
        <taxon>Nakamurellaceae</taxon>
        <taxon>Nakamurella</taxon>
    </lineage>
</organism>
<dbReference type="PIRSF" id="PIRSF500176">
    <property type="entry name" value="L_ASNase"/>
    <property type="match status" value="1"/>
</dbReference>
<dbReference type="InterPro" id="IPR027474">
    <property type="entry name" value="L-asparaginase_N"/>
</dbReference>
<dbReference type="GO" id="GO:0006528">
    <property type="term" value="P:asparagine metabolic process"/>
    <property type="evidence" value="ECO:0007669"/>
    <property type="project" value="InterPro"/>
</dbReference>
<feature type="binding site" evidence="4">
    <location>
        <begin position="90"/>
        <end position="91"/>
    </location>
    <ligand>
        <name>substrate</name>
    </ligand>
</feature>
<dbReference type="Gene3D" id="3.40.50.40">
    <property type="match status" value="1"/>
</dbReference>
<evidence type="ECO:0000256" key="1">
    <source>
        <dbReference type="ARBA" id="ARBA00010518"/>
    </source>
</evidence>
<reference evidence="7 8" key="1">
    <citation type="submission" date="2019-05" db="EMBL/GenBank/DDBJ databases">
        <title>Nakamurella sp. N5BH11, whole genome shotgun sequence.</title>
        <authorList>
            <person name="Tuo L."/>
        </authorList>
    </citation>
    <scope>NUCLEOTIDE SEQUENCE [LARGE SCALE GENOMIC DNA]</scope>
    <source>
        <strain evidence="7 8">N5BH11</strain>
    </source>
</reference>
<dbReference type="PIRSF" id="PIRSF001220">
    <property type="entry name" value="L-ASNase_gatD"/>
    <property type="match status" value="1"/>
</dbReference>
<dbReference type="Pfam" id="PF00710">
    <property type="entry name" value="Asparaginase"/>
    <property type="match status" value="1"/>
</dbReference>
<dbReference type="InterPro" id="IPR006034">
    <property type="entry name" value="Asparaginase/glutaminase-like"/>
</dbReference>
<protein>
    <submittedName>
        <fullName evidence="7">Asparaginase</fullName>
    </submittedName>
</protein>
<keyword evidence="8" id="KW-1185">Reference proteome</keyword>
<feature type="domain" description="L-asparaginase N-terminal" evidence="5">
    <location>
        <begin position="7"/>
        <end position="190"/>
    </location>
</feature>
<dbReference type="FunFam" id="3.40.50.1170:FF:000001">
    <property type="entry name" value="L-asparaginase 2"/>
    <property type="match status" value="1"/>
</dbReference>
<feature type="binding site" evidence="4">
    <location>
        <position position="59"/>
    </location>
    <ligand>
        <name>substrate</name>
    </ligand>
</feature>
<dbReference type="AlphaFoldDB" id="A0A4U6QFS8"/>
<dbReference type="PRINTS" id="PR00139">
    <property type="entry name" value="ASNGLNASE"/>
</dbReference>
<proteinExistence type="inferred from homology"/>
<evidence type="ECO:0000259" key="5">
    <source>
        <dbReference type="Pfam" id="PF00710"/>
    </source>
</evidence>
<evidence type="ECO:0000256" key="2">
    <source>
        <dbReference type="ARBA" id="ARBA00022801"/>
    </source>
</evidence>
<dbReference type="InterPro" id="IPR027473">
    <property type="entry name" value="L-asparaginase_C"/>
</dbReference>
<feature type="active site" description="O-isoaspartyl threonine intermediate" evidence="3">
    <location>
        <position position="15"/>
    </location>
</feature>
<name>A0A4U6QFS8_9ACTN</name>
<dbReference type="GO" id="GO:0004067">
    <property type="term" value="F:asparaginase activity"/>
    <property type="evidence" value="ECO:0007669"/>
    <property type="project" value="UniProtKB-UniRule"/>
</dbReference>
<evidence type="ECO:0000259" key="6">
    <source>
        <dbReference type="Pfam" id="PF17763"/>
    </source>
</evidence>
<dbReference type="PANTHER" id="PTHR11707">
    <property type="entry name" value="L-ASPARAGINASE"/>
    <property type="match status" value="1"/>
</dbReference>
<evidence type="ECO:0000313" key="8">
    <source>
        <dbReference type="Proteomes" id="UP000306985"/>
    </source>
</evidence>
<gene>
    <name evidence="7" type="ORF">FDO65_12585</name>
</gene>
<dbReference type="SUPFAM" id="SSF53774">
    <property type="entry name" value="Glutaminase/Asparaginase"/>
    <property type="match status" value="1"/>
</dbReference>
<comment type="caution">
    <text evidence="7">The sequence shown here is derived from an EMBL/GenBank/DDBJ whole genome shotgun (WGS) entry which is preliminary data.</text>
</comment>
<dbReference type="InterPro" id="IPR004550">
    <property type="entry name" value="AsnASE_II"/>
</dbReference>
<feature type="domain" description="Asparaginase/glutaminase C-terminal" evidence="6">
    <location>
        <begin position="212"/>
        <end position="325"/>
    </location>
</feature>
<dbReference type="InterPro" id="IPR036152">
    <property type="entry name" value="Asp/glu_Ase-like_sf"/>
</dbReference>
<accession>A0A4U6QFS8</accession>
<evidence type="ECO:0000256" key="3">
    <source>
        <dbReference type="PIRSR" id="PIRSR001220-1"/>
    </source>
</evidence>
<dbReference type="InterPro" id="IPR040919">
    <property type="entry name" value="Asparaginase_C"/>
</dbReference>
<dbReference type="PANTHER" id="PTHR11707:SF28">
    <property type="entry name" value="60 KDA LYSOPHOSPHOLIPASE"/>
    <property type="match status" value="1"/>
</dbReference>
<dbReference type="CDD" id="cd08964">
    <property type="entry name" value="L-asparaginase_II"/>
    <property type="match status" value="1"/>
</dbReference>
<dbReference type="Proteomes" id="UP000306985">
    <property type="component" value="Unassembled WGS sequence"/>
</dbReference>
<sequence length="329" mass="33842">MAPLPEILVISLGGTIASVPAAGGGDAVPSLTPEQLVASVPGLQEVASLECEAFRQFPSGDLTVVDILELARLIERRAADVDGIVVTQGTDTLEETSFLLHLLLRTTTPVAMTGAMRNSGLPGADGPANLLAAVRVAAAADSAGQGVLVVFADEVHSARFVRKTHSSSPSTFQSPTVGPVGYVVEGRVRLPFSARRVSAPLPPAGADDLPTVPLVRMVLGDDGSLVRLAANGAAGLVVEAFGGGHVPARIVPLLESVARDVPVVVTTRTGAGDLYTNTYGFPGSESDLWKRGLIPAGPLDGLKARLALMVLLMGGADRAAIAAFFDNDY</sequence>
<dbReference type="InterPro" id="IPR037152">
    <property type="entry name" value="L-asparaginase_N_sf"/>
</dbReference>
<evidence type="ECO:0000313" key="7">
    <source>
        <dbReference type="EMBL" id="TKV58971.1"/>
    </source>
</evidence>
<dbReference type="Gene3D" id="3.40.50.1170">
    <property type="entry name" value="L-asparaginase, N-terminal domain"/>
    <property type="match status" value="1"/>
</dbReference>